<dbReference type="Pfam" id="PF01571">
    <property type="entry name" value="GCV_T"/>
    <property type="match status" value="1"/>
</dbReference>
<dbReference type="PANTHER" id="PTHR43757">
    <property type="entry name" value="AMINOMETHYLTRANSFERASE"/>
    <property type="match status" value="1"/>
</dbReference>
<dbReference type="InterPro" id="IPR028896">
    <property type="entry name" value="GcvT/YgfZ/DmdA"/>
</dbReference>
<comment type="similarity">
    <text evidence="1">Belongs to the GcvT family.</text>
</comment>
<dbReference type="InterPro" id="IPR006223">
    <property type="entry name" value="GcvT"/>
</dbReference>
<dbReference type="GO" id="GO:0008168">
    <property type="term" value="F:methyltransferase activity"/>
    <property type="evidence" value="ECO:0007669"/>
    <property type="project" value="UniProtKB-KW"/>
</dbReference>
<sequence length="410" mass="44069">MDGKNARIVASWRGNYKARRAVIAPAAAGNVLIFSDSFTQEQHMSTEKHTALYGWHVARGAKIVPFAGYAMPVQYEDGIVKEHLWTREHAGLFDVSHMGQVLVHGADVAASLERLLPVDLQGLAVGQQRYALLMNAQGGIDDDLMLTRRAEDFYVVVNAACKDADFAKLRAGLPDCEVSWWQARSLLALQGPEAVEVLAAIEPAVRDLTFMHGGEFTLLGIPCWVSRSGYTGEDGYEISVPDDRAAVLADLLCKDPRVKPVGLGARDSLRLEAGLCLYGNDIDATTTPIEASLIWAIQKVRRPGGERAGGYPGADVVGEQIENGAPRKRVGLAIDGRAPVRAHTELYLGAEKVGEVTSGGFGATLNAPIAMGYVQAAHAAVGTKLVAKVRGKDVAVEVVAMPFVKKDYKK</sequence>
<feature type="domain" description="GCVT N-terminal" evidence="8">
    <location>
        <begin position="52"/>
        <end position="299"/>
    </location>
</feature>
<evidence type="ECO:0000313" key="10">
    <source>
        <dbReference type="EMBL" id="SAM64890.1"/>
    </source>
</evidence>
<evidence type="ECO:0000256" key="7">
    <source>
        <dbReference type="PIRSR" id="PIRSR006487-1"/>
    </source>
</evidence>
<keyword evidence="4 10" id="KW-0808">Transferase</keyword>
<evidence type="ECO:0000256" key="6">
    <source>
        <dbReference type="ARBA" id="ARBA00047665"/>
    </source>
</evidence>
<dbReference type="SUPFAM" id="SSF101790">
    <property type="entry name" value="Aminomethyltransferase beta-barrel domain"/>
    <property type="match status" value="1"/>
</dbReference>
<dbReference type="EC" id="2.1.2.10" evidence="2"/>
<feature type="domain" description="Aminomethyltransferase C-terminal" evidence="9">
    <location>
        <begin position="327"/>
        <end position="405"/>
    </location>
</feature>
<evidence type="ECO:0000256" key="4">
    <source>
        <dbReference type="ARBA" id="ARBA00022679"/>
    </source>
</evidence>
<keyword evidence="3" id="KW-0032">Aminotransferase</keyword>
<dbReference type="Pfam" id="PF08669">
    <property type="entry name" value="GCV_T_C"/>
    <property type="match status" value="1"/>
</dbReference>
<dbReference type="InterPro" id="IPR027266">
    <property type="entry name" value="TrmE/GcvT-like"/>
</dbReference>
<comment type="catalytic activity">
    <reaction evidence="6">
        <text>N(6)-[(R)-S(8)-aminomethyldihydrolipoyl]-L-lysyl-[protein] + (6S)-5,6,7,8-tetrahydrofolate = N(6)-[(R)-dihydrolipoyl]-L-lysyl-[protein] + (6R)-5,10-methylene-5,6,7,8-tetrahydrofolate + NH4(+)</text>
        <dbReference type="Rhea" id="RHEA:16945"/>
        <dbReference type="Rhea" id="RHEA-COMP:10475"/>
        <dbReference type="Rhea" id="RHEA-COMP:10492"/>
        <dbReference type="ChEBI" id="CHEBI:15636"/>
        <dbReference type="ChEBI" id="CHEBI:28938"/>
        <dbReference type="ChEBI" id="CHEBI:57453"/>
        <dbReference type="ChEBI" id="CHEBI:83100"/>
        <dbReference type="ChEBI" id="CHEBI:83143"/>
        <dbReference type="EC" id="2.1.2.10"/>
    </reaction>
</comment>
<dbReference type="Gene3D" id="3.30.1360.120">
    <property type="entry name" value="Probable tRNA modification gtpase trme, domain 1"/>
    <property type="match status" value="1"/>
</dbReference>
<dbReference type="Proteomes" id="UP000190837">
    <property type="component" value="Unassembled WGS sequence"/>
</dbReference>
<dbReference type="PANTHER" id="PTHR43757:SF2">
    <property type="entry name" value="AMINOMETHYLTRANSFERASE, MITOCHONDRIAL"/>
    <property type="match status" value="1"/>
</dbReference>
<dbReference type="Gene3D" id="4.10.1250.10">
    <property type="entry name" value="Aminomethyltransferase fragment"/>
    <property type="match status" value="1"/>
</dbReference>
<dbReference type="AlphaFoldDB" id="A0A1C3H4E6"/>
<organism evidence="10 11">
    <name type="scientific">Cardiobacterium hominis</name>
    <dbReference type="NCBI Taxonomy" id="2718"/>
    <lineage>
        <taxon>Bacteria</taxon>
        <taxon>Pseudomonadati</taxon>
        <taxon>Pseudomonadota</taxon>
        <taxon>Gammaproteobacteria</taxon>
        <taxon>Cardiobacteriales</taxon>
        <taxon>Cardiobacteriaceae</taxon>
        <taxon>Cardiobacterium</taxon>
    </lineage>
</organism>
<evidence type="ECO:0000256" key="5">
    <source>
        <dbReference type="ARBA" id="ARBA00031395"/>
    </source>
</evidence>
<dbReference type="PIRSF" id="PIRSF006487">
    <property type="entry name" value="GcvT"/>
    <property type="match status" value="1"/>
</dbReference>
<dbReference type="Gene3D" id="3.30.70.1400">
    <property type="entry name" value="Aminomethyltransferase beta-barrel domains"/>
    <property type="match status" value="1"/>
</dbReference>
<gene>
    <name evidence="10" type="ORF">CHUV0807_1288</name>
</gene>
<dbReference type="GO" id="GO:0032259">
    <property type="term" value="P:methylation"/>
    <property type="evidence" value="ECO:0007669"/>
    <property type="project" value="UniProtKB-KW"/>
</dbReference>
<dbReference type="EMBL" id="FKLO01000046">
    <property type="protein sequence ID" value="SAM64890.1"/>
    <property type="molecule type" value="Genomic_DNA"/>
</dbReference>
<evidence type="ECO:0000259" key="8">
    <source>
        <dbReference type="Pfam" id="PF01571"/>
    </source>
</evidence>
<proteinExistence type="inferred from homology"/>
<reference evidence="11" key="1">
    <citation type="submission" date="2016-04" db="EMBL/GenBank/DDBJ databases">
        <authorList>
            <person name="Tagini F."/>
        </authorList>
    </citation>
    <scope>NUCLEOTIDE SEQUENCE [LARGE SCALE GENOMIC DNA]</scope>
    <source>
        <strain evidence="11">CHUV0807</strain>
    </source>
</reference>
<feature type="binding site" evidence="7">
    <location>
        <position position="237"/>
    </location>
    <ligand>
        <name>substrate</name>
    </ligand>
</feature>
<evidence type="ECO:0000256" key="1">
    <source>
        <dbReference type="ARBA" id="ARBA00008609"/>
    </source>
</evidence>
<dbReference type="SUPFAM" id="SSF103025">
    <property type="entry name" value="Folate-binding domain"/>
    <property type="match status" value="1"/>
</dbReference>
<evidence type="ECO:0000256" key="3">
    <source>
        <dbReference type="ARBA" id="ARBA00022576"/>
    </source>
</evidence>
<name>A0A1C3H4E6_9GAMM</name>
<dbReference type="NCBIfam" id="TIGR00528">
    <property type="entry name" value="gcvT"/>
    <property type="match status" value="1"/>
</dbReference>
<dbReference type="GO" id="GO:0006546">
    <property type="term" value="P:glycine catabolic process"/>
    <property type="evidence" value="ECO:0007669"/>
    <property type="project" value="InterPro"/>
</dbReference>
<dbReference type="InterPro" id="IPR006222">
    <property type="entry name" value="GCVT_N"/>
</dbReference>
<dbReference type="InterPro" id="IPR013977">
    <property type="entry name" value="GcvT_C"/>
</dbReference>
<dbReference type="InterPro" id="IPR029043">
    <property type="entry name" value="GcvT/YgfZ_C"/>
</dbReference>
<accession>A0A1C3H4E6</accession>
<dbReference type="NCBIfam" id="NF001567">
    <property type="entry name" value="PRK00389.1"/>
    <property type="match status" value="1"/>
</dbReference>
<dbReference type="GO" id="GO:0008483">
    <property type="term" value="F:transaminase activity"/>
    <property type="evidence" value="ECO:0007669"/>
    <property type="project" value="UniProtKB-KW"/>
</dbReference>
<dbReference type="GO" id="GO:0005960">
    <property type="term" value="C:glycine cleavage complex"/>
    <property type="evidence" value="ECO:0007669"/>
    <property type="project" value="InterPro"/>
</dbReference>
<evidence type="ECO:0000313" key="11">
    <source>
        <dbReference type="Proteomes" id="UP000190837"/>
    </source>
</evidence>
<dbReference type="GO" id="GO:0004047">
    <property type="term" value="F:aminomethyltransferase activity"/>
    <property type="evidence" value="ECO:0007669"/>
    <property type="project" value="UniProtKB-EC"/>
</dbReference>
<keyword evidence="10" id="KW-0489">Methyltransferase</keyword>
<dbReference type="NCBIfam" id="NF010093">
    <property type="entry name" value="PRK13579.1"/>
    <property type="match status" value="1"/>
</dbReference>
<evidence type="ECO:0000256" key="2">
    <source>
        <dbReference type="ARBA" id="ARBA00012616"/>
    </source>
</evidence>
<evidence type="ECO:0000259" key="9">
    <source>
        <dbReference type="Pfam" id="PF08669"/>
    </source>
</evidence>
<protein>
    <recommendedName>
        <fullName evidence="2">aminomethyltransferase</fullName>
        <ecNumber evidence="2">2.1.2.10</ecNumber>
    </recommendedName>
    <alternativeName>
        <fullName evidence="5">Glycine cleavage system T protein</fullName>
    </alternativeName>
</protein>
<dbReference type="Gene3D" id="2.40.30.110">
    <property type="entry name" value="Aminomethyltransferase beta-barrel domains"/>
    <property type="match status" value="1"/>
</dbReference>